<protein>
    <submittedName>
        <fullName evidence="2">Lactate utilization protein</fullName>
    </submittedName>
</protein>
<reference evidence="2 3" key="1">
    <citation type="submission" date="2022-06" db="EMBL/GenBank/DDBJ databases">
        <title>Isolation of gut microbiota from human fecal samples.</title>
        <authorList>
            <person name="Pamer E.G."/>
            <person name="Barat B."/>
            <person name="Waligurski E."/>
            <person name="Medina S."/>
            <person name="Paddock L."/>
            <person name="Mostad J."/>
        </authorList>
    </citation>
    <scope>NUCLEOTIDE SEQUENCE [LARGE SCALE GENOMIC DNA]</scope>
    <source>
        <strain evidence="2 3">DFI.6.1</strain>
    </source>
</reference>
<dbReference type="EMBL" id="JANGCH010000011">
    <property type="protein sequence ID" value="MCQ5122248.1"/>
    <property type="molecule type" value="Genomic_DNA"/>
</dbReference>
<dbReference type="RefSeq" id="WP_256198116.1">
    <property type="nucleotide sequence ID" value="NZ_DBEZUI010000350.1"/>
</dbReference>
<dbReference type="Pfam" id="PF02589">
    <property type="entry name" value="LUD_dom"/>
    <property type="match status" value="1"/>
</dbReference>
<dbReference type="InterPro" id="IPR003741">
    <property type="entry name" value="LUD_dom"/>
</dbReference>
<dbReference type="PIRSF" id="PIRSF020269">
    <property type="entry name" value="DUF1121"/>
    <property type="match status" value="1"/>
</dbReference>
<keyword evidence="3" id="KW-1185">Reference proteome</keyword>
<feature type="domain" description="LUD" evidence="1">
    <location>
        <begin position="12"/>
        <end position="203"/>
    </location>
</feature>
<dbReference type="Proteomes" id="UP001524435">
    <property type="component" value="Unassembled WGS sequence"/>
</dbReference>
<evidence type="ECO:0000313" key="2">
    <source>
        <dbReference type="EMBL" id="MCQ5122248.1"/>
    </source>
</evidence>
<sequence>MLKELVEQSKLRRVKAALEAHRIPAVIVKDQKELYDYLRTVIKKEMLVCRGGSVTLDELGLVDHFDEIPLINHNLAHLSTVEKEACRRKGLDADVYLMSSSAITMQGEIYNMDGTGNRLAALLYGPKQVYIIAGKNKIVEDLEQAKTRMKEISAVQNCKRLQTNTPCVKTGVCMDCKSSGRICCDEVIIHWQMRADRIHVILIDQDLGY</sequence>
<name>A0ABT1SM20_9FIRM</name>
<dbReference type="InterPro" id="IPR009501">
    <property type="entry name" value="UCP020269"/>
</dbReference>
<accession>A0ABT1SM20</accession>
<evidence type="ECO:0000313" key="3">
    <source>
        <dbReference type="Proteomes" id="UP001524435"/>
    </source>
</evidence>
<evidence type="ECO:0000259" key="1">
    <source>
        <dbReference type="Pfam" id="PF02589"/>
    </source>
</evidence>
<comment type="caution">
    <text evidence="2">The sequence shown here is derived from an EMBL/GenBank/DDBJ whole genome shotgun (WGS) entry which is preliminary data.</text>
</comment>
<organism evidence="2 3">
    <name type="scientific">Massilicoli timonensis</name>
    <dbReference type="NCBI Taxonomy" id="2015901"/>
    <lineage>
        <taxon>Bacteria</taxon>
        <taxon>Bacillati</taxon>
        <taxon>Bacillota</taxon>
        <taxon>Erysipelotrichia</taxon>
        <taxon>Erysipelotrichales</taxon>
        <taxon>Erysipelotrichaceae</taxon>
        <taxon>Massilicoli</taxon>
    </lineage>
</organism>
<gene>
    <name evidence="2" type="ORF">NE663_08255</name>
</gene>
<dbReference type="PANTHER" id="PTHR36179">
    <property type="entry name" value="LUD_DOM DOMAIN-CONTAINING PROTEIN"/>
    <property type="match status" value="1"/>
</dbReference>
<proteinExistence type="predicted"/>
<dbReference type="PANTHER" id="PTHR36179:SF2">
    <property type="entry name" value="LUD DOMAIN-CONTAINING PROTEIN"/>
    <property type="match status" value="1"/>
</dbReference>